<name>A0ABQ8SAK3_PERAM</name>
<dbReference type="InterPro" id="IPR000477">
    <property type="entry name" value="RT_dom"/>
</dbReference>
<organism evidence="2 3">
    <name type="scientific">Periplaneta americana</name>
    <name type="common">American cockroach</name>
    <name type="synonym">Blatta americana</name>
    <dbReference type="NCBI Taxonomy" id="6978"/>
    <lineage>
        <taxon>Eukaryota</taxon>
        <taxon>Metazoa</taxon>
        <taxon>Ecdysozoa</taxon>
        <taxon>Arthropoda</taxon>
        <taxon>Hexapoda</taxon>
        <taxon>Insecta</taxon>
        <taxon>Pterygota</taxon>
        <taxon>Neoptera</taxon>
        <taxon>Polyneoptera</taxon>
        <taxon>Dictyoptera</taxon>
        <taxon>Blattodea</taxon>
        <taxon>Blattoidea</taxon>
        <taxon>Blattidae</taxon>
        <taxon>Blattinae</taxon>
        <taxon>Periplaneta</taxon>
    </lineage>
</organism>
<sequence length="325" mass="37321">MAQVVFVNSILTAGPYCLSADRAGPILRRVRDKPQGPEIEALPISARLNLSLNQSQPSFRRIDRLSSNPRGGRLAAYFPNSKNPVEGHPGLWQDCGNCAMLGRGDRMELSEKVTNRNAADDFSLEESRYDLGANKRIVCKIFTVYFDYYLYHFNLTIKLWTTQHYEENLHVDKDTSVPVSDIDLIEYEEMEQILQSFSNNKSPGSDDLNIELLKYAPVGIKQRLLNILNICWITYKIPEEWTKAIVIPIYKKGDRGNPNNYRGISLLNSTYKLYAKIITRRLNTISETKLDEIQCGFRKGRSCADCVFVMQQIIQKRREFNLLHT</sequence>
<evidence type="ECO:0000259" key="1">
    <source>
        <dbReference type="Pfam" id="PF00078"/>
    </source>
</evidence>
<proteinExistence type="predicted"/>
<keyword evidence="3" id="KW-1185">Reference proteome</keyword>
<accession>A0ABQ8SAK3</accession>
<reference evidence="2 3" key="1">
    <citation type="journal article" date="2022" name="Allergy">
        <title>Genome assembly and annotation of Periplaneta americana reveal a comprehensive cockroach allergen profile.</title>
        <authorList>
            <person name="Wang L."/>
            <person name="Xiong Q."/>
            <person name="Saelim N."/>
            <person name="Wang L."/>
            <person name="Nong W."/>
            <person name="Wan A.T."/>
            <person name="Shi M."/>
            <person name="Liu X."/>
            <person name="Cao Q."/>
            <person name="Hui J.H.L."/>
            <person name="Sookrung N."/>
            <person name="Leung T.F."/>
            <person name="Tungtrongchitr A."/>
            <person name="Tsui S.K.W."/>
        </authorList>
    </citation>
    <scope>NUCLEOTIDE SEQUENCE [LARGE SCALE GENOMIC DNA]</scope>
    <source>
        <strain evidence="2">PWHHKU_190912</strain>
    </source>
</reference>
<dbReference type="EMBL" id="JAJSOF020000031">
    <property type="protein sequence ID" value="KAJ4431013.1"/>
    <property type="molecule type" value="Genomic_DNA"/>
</dbReference>
<dbReference type="InterPro" id="IPR043502">
    <property type="entry name" value="DNA/RNA_pol_sf"/>
</dbReference>
<dbReference type="SUPFAM" id="SSF56672">
    <property type="entry name" value="DNA/RNA polymerases"/>
    <property type="match status" value="1"/>
</dbReference>
<evidence type="ECO:0000313" key="2">
    <source>
        <dbReference type="EMBL" id="KAJ4431013.1"/>
    </source>
</evidence>
<evidence type="ECO:0000313" key="3">
    <source>
        <dbReference type="Proteomes" id="UP001148838"/>
    </source>
</evidence>
<dbReference type="Pfam" id="PF00078">
    <property type="entry name" value="RVT_1"/>
    <property type="match status" value="1"/>
</dbReference>
<dbReference type="Proteomes" id="UP001148838">
    <property type="component" value="Unassembled WGS sequence"/>
</dbReference>
<feature type="domain" description="Reverse transcriptase" evidence="1">
    <location>
        <begin position="251"/>
        <end position="312"/>
    </location>
</feature>
<dbReference type="PANTHER" id="PTHR19446">
    <property type="entry name" value="REVERSE TRANSCRIPTASES"/>
    <property type="match status" value="1"/>
</dbReference>
<protein>
    <recommendedName>
        <fullName evidence="1">Reverse transcriptase domain-containing protein</fullName>
    </recommendedName>
</protein>
<gene>
    <name evidence="2" type="ORF">ANN_19606</name>
</gene>
<comment type="caution">
    <text evidence="2">The sequence shown here is derived from an EMBL/GenBank/DDBJ whole genome shotgun (WGS) entry which is preliminary data.</text>
</comment>